<dbReference type="AlphaFoldDB" id="A0A1Q3AG69"/>
<feature type="region of interest" description="Disordered" evidence="1">
    <location>
        <begin position="17"/>
        <end position="36"/>
    </location>
</feature>
<reference evidence="2 3" key="1">
    <citation type="submission" date="2016-08" db="EMBL/GenBank/DDBJ databases">
        <title>Draft genome sequence of allopolyploid Zygosaccharomyces rouxii.</title>
        <authorList>
            <person name="Watanabe J."/>
            <person name="Uehara K."/>
            <person name="Mogi Y."/>
            <person name="Tsukioka Y."/>
        </authorList>
    </citation>
    <scope>NUCLEOTIDE SEQUENCE [LARGE SCALE GENOMIC DNA]</scope>
    <source>
        <strain evidence="2 3">NBRC 110957</strain>
    </source>
</reference>
<gene>
    <name evidence="2" type="ORF">ZYGR_0AS00880</name>
</gene>
<comment type="caution">
    <text evidence="2">The sequence shown here is derived from an EMBL/GenBank/DDBJ whole genome shotgun (WGS) entry which is preliminary data.</text>
</comment>
<evidence type="ECO:0000256" key="1">
    <source>
        <dbReference type="SAM" id="MobiDB-lite"/>
    </source>
</evidence>
<accession>A0A1Q3AG69</accession>
<protein>
    <recommendedName>
        <fullName evidence="4">Phospholipid scramblase</fullName>
    </recommendedName>
</protein>
<name>A0A1Q3AG69_ZYGRO</name>
<evidence type="ECO:0000313" key="3">
    <source>
        <dbReference type="Proteomes" id="UP000187013"/>
    </source>
</evidence>
<sequence>MESAPLPLPSYKEVVKSEAANPDSAQKLPPPYQDNTPCKRTMPIVYSFTERGPFLFLSEEFFNKFKHTNFDKDYQIDLQNAGLPLLICIRTSGFKRMLGKFSFVIYQYSLQELETGASNGKPISQDGKYGLYKTPFCWIFRKAKKGITTYSFKYAEGKMGSEHELVVENGGYSGVLNGTEFYYVFPDGKYDKMMLILGSNPVSGLYTTEERDNLPLKHSKFAHLILSENPSARMSTTTLQMACQGLLINYLVRVRFLDERVNKRYPPRSAVWDCLWEDQ</sequence>
<evidence type="ECO:0000313" key="2">
    <source>
        <dbReference type="EMBL" id="GAV54766.1"/>
    </source>
</evidence>
<dbReference type="EMBL" id="BDGX01000045">
    <property type="protein sequence ID" value="GAV54766.1"/>
    <property type="molecule type" value="Genomic_DNA"/>
</dbReference>
<proteinExistence type="predicted"/>
<evidence type="ECO:0008006" key="4">
    <source>
        <dbReference type="Google" id="ProtNLM"/>
    </source>
</evidence>
<dbReference type="Proteomes" id="UP000187013">
    <property type="component" value="Unassembled WGS sequence"/>
</dbReference>
<organism evidence="2 3">
    <name type="scientific">Zygosaccharomyces rouxii</name>
    <dbReference type="NCBI Taxonomy" id="4956"/>
    <lineage>
        <taxon>Eukaryota</taxon>
        <taxon>Fungi</taxon>
        <taxon>Dikarya</taxon>
        <taxon>Ascomycota</taxon>
        <taxon>Saccharomycotina</taxon>
        <taxon>Saccharomycetes</taxon>
        <taxon>Saccharomycetales</taxon>
        <taxon>Saccharomycetaceae</taxon>
        <taxon>Zygosaccharomyces</taxon>
    </lineage>
</organism>